<protein>
    <recommendedName>
        <fullName evidence="1">D-glucuronyl C5-epimerase C-terminal domain-containing protein</fullName>
    </recommendedName>
</protein>
<dbReference type="Proteomes" id="UP000287198">
    <property type="component" value="Unassembled WGS sequence"/>
</dbReference>
<name>A0A432XX68_9GAMM</name>
<evidence type="ECO:0000259" key="1">
    <source>
        <dbReference type="Pfam" id="PF06662"/>
    </source>
</evidence>
<proteinExistence type="predicted"/>
<reference evidence="3" key="1">
    <citation type="journal article" date="2018" name="Front. Microbiol.">
        <title>Genome-Based Analysis Reveals the Taxonomy and Diversity of the Family Idiomarinaceae.</title>
        <authorList>
            <person name="Liu Y."/>
            <person name="Lai Q."/>
            <person name="Shao Z."/>
        </authorList>
    </citation>
    <scope>NUCLEOTIDE SEQUENCE [LARGE SCALE GENOMIC DNA]</scope>
    <source>
        <strain evidence="3">BH195</strain>
    </source>
</reference>
<dbReference type="PANTHER" id="PTHR13174">
    <property type="entry name" value="D-GLUCURONYL C5-EPIMERASE"/>
    <property type="match status" value="1"/>
</dbReference>
<evidence type="ECO:0000313" key="2">
    <source>
        <dbReference type="EMBL" id="RUO53171.1"/>
    </source>
</evidence>
<sequence length="535" mass="60080">MQSDINMKIKWIYTILISFSLFGCQSGDDDRQDKVTQLKIIAPDIIEEGSRVLVKVEDAPQGITLDVGGAFRLDDSDAHVEFVAPNVVSDDEMLITVNLQDGESVTRSLLVKNLEPPIFYSLPRSYPLESGRIEKHANAPRDANGVPLFVYGDEQVYFHVYISKIAQVYYQYIRANNLPGAETQEFLAMADWLRDNCVYTAYGFCSWQATFDIPAYSLPDNWTSAMAQGQAITVLLSAYALTQDETYFNTMSDALSAFNYPVEEKGVFADFEGHRFYQEYGSEDRPANVLNGFLFAMAGLYDVWDLSGSETAHQAFEQGLESLKNVISLYDLGFTTRYDYSHLNQIASTKGGGNGDLYHEIHISQLAWLYTVTRESWVLDYLKKFLSYDTGGLTAFGMLAGPSLKITDVQVSSSVSAETHGPNYLTDSNWTWRRYWSSVQTPTTVKLTLNNGSTGSLDINEIRLTSLRENTLPSSISVFECDGVQRKILMENLIDAETTTTFHYDVNGYQSSTYVYKTELKLSDCPEIIGLPSFH</sequence>
<feature type="domain" description="D-glucuronyl C5-epimerase C-terminal" evidence="1">
    <location>
        <begin position="206"/>
        <end position="386"/>
    </location>
</feature>
<comment type="caution">
    <text evidence="2">The sequence shown here is derived from an EMBL/GenBank/DDBJ whole genome shotgun (WGS) entry which is preliminary data.</text>
</comment>
<organism evidence="2 3">
    <name type="scientific">Pseudidiomarina halophila</name>
    <dbReference type="NCBI Taxonomy" id="1449799"/>
    <lineage>
        <taxon>Bacteria</taxon>
        <taxon>Pseudomonadati</taxon>
        <taxon>Pseudomonadota</taxon>
        <taxon>Gammaproteobacteria</taxon>
        <taxon>Alteromonadales</taxon>
        <taxon>Idiomarinaceae</taxon>
        <taxon>Pseudidiomarina</taxon>
    </lineage>
</organism>
<dbReference type="InterPro" id="IPR010598">
    <property type="entry name" value="C5-epim_C"/>
</dbReference>
<dbReference type="GO" id="GO:0015012">
    <property type="term" value="P:heparan sulfate proteoglycan biosynthetic process"/>
    <property type="evidence" value="ECO:0007669"/>
    <property type="project" value="InterPro"/>
</dbReference>
<dbReference type="AlphaFoldDB" id="A0A432XX68"/>
<dbReference type="GO" id="GO:0047464">
    <property type="term" value="F:heparosan-N-sulfate-glucuronate 5-epimerase activity"/>
    <property type="evidence" value="ECO:0007669"/>
    <property type="project" value="InterPro"/>
</dbReference>
<accession>A0A432XX68</accession>
<dbReference type="Pfam" id="PF06662">
    <property type="entry name" value="C5-epim_C"/>
    <property type="match status" value="1"/>
</dbReference>
<evidence type="ECO:0000313" key="3">
    <source>
        <dbReference type="Proteomes" id="UP000287198"/>
    </source>
</evidence>
<gene>
    <name evidence="2" type="ORF">CWI69_09120</name>
</gene>
<dbReference type="EMBL" id="PIPW01000002">
    <property type="protein sequence ID" value="RUO53171.1"/>
    <property type="molecule type" value="Genomic_DNA"/>
</dbReference>
<keyword evidence="3" id="KW-1185">Reference proteome</keyword>
<dbReference type="PANTHER" id="PTHR13174:SF3">
    <property type="entry name" value="D-GLUCURONYL C5-EPIMERASE"/>
    <property type="match status" value="1"/>
</dbReference>
<dbReference type="InterPro" id="IPR039721">
    <property type="entry name" value="C5-epimerase"/>
</dbReference>